<feature type="domain" description="HTH tetR-type" evidence="5">
    <location>
        <begin position="5"/>
        <end position="65"/>
    </location>
</feature>
<comment type="caution">
    <text evidence="6">The sequence shown here is derived from an EMBL/GenBank/DDBJ whole genome shotgun (WGS) entry which is preliminary data.</text>
</comment>
<keyword evidence="7" id="KW-1185">Reference proteome</keyword>
<sequence>MRPKKIEDKKLILNLMSVLRKKGYEGSSLNQLAQAANLNKASLYHRFPGGKKEITDAVLDFAEEWVKEHIYNLLSDSSIPPKDRLREALKIISEDLYDHGHEMCLLRALSMDAGQGLFGNKIKGSMTTWIDAFTLLGLDFDYSKEEAAEKAVEVLVHIQGGLVVSESLGSVAPFKAVLEAIEKLYLKD</sequence>
<feature type="DNA-binding region" description="H-T-H motif" evidence="4">
    <location>
        <begin position="28"/>
        <end position="47"/>
    </location>
</feature>
<dbReference type="Pfam" id="PF00440">
    <property type="entry name" value="TetR_N"/>
    <property type="match status" value="1"/>
</dbReference>
<evidence type="ECO:0000256" key="4">
    <source>
        <dbReference type="PROSITE-ProRule" id="PRU00335"/>
    </source>
</evidence>
<dbReference type="RefSeq" id="WP_147743107.1">
    <property type="nucleotide sequence ID" value="NZ_VRUR01000001.1"/>
</dbReference>
<dbReference type="PROSITE" id="PS50977">
    <property type="entry name" value="HTH_TETR_2"/>
    <property type="match status" value="1"/>
</dbReference>
<keyword evidence="1" id="KW-0805">Transcription regulation</keyword>
<dbReference type="SUPFAM" id="SSF48498">
    <property type="entry name" value="Tetracyclin repressor-like, C-terminal domain"/>
    <property type="match status" value="1"/>
</dbReference>
<evidence type="ECO:0000259" key="5">
    <source>
        <dbReference type="PROSITE" id="PS50977"/>
    </source>
</evidence>
<evidence type="ECO:0000313" key="6">
    <source>
        <dbReference type="EMBL" id="TXN38281.1"/>
    </source>
</evidence>
<dbReference type="InterPro" id="IPR009057">
    <property type="entry name" value="Homeodomain-like_sf"/>
</dbReference>
<evidence type="ECO:0000256" key="1">
    <source>
        <dbReference type="ARBA" id="ARBA00023015"/>
    </source>
</evidence>
<organism evidence="6 7">
    <name type="scientific">Flagellimonas hymeniacidonis</name>
    <dbReference type="NCBI Taxonomy" id="2603628"/>
    <lineage>
        <taxon>Bacteria</taxon>
        <taxon>Pseudomonadati</taxon>
        <taxon>Bacteroidota</taxon>
        <taxon>Flavobacteriia</taxon>
        <taxon>Flavobacteriales</taxon>
        <taxon>Flavobacteriaceae</taxon>
        <taxon>Flagellimonas</taxon>
    </lineage>
</organism>
<dbReference type="Gene3D" id="1.10.357.10">
    <property type="entry name" value="Tetracycline Repressor, domain 2"/>
    <property type="match status" value="1"/>
</dbReference>
<dbReference type="InterPro" id="IPR036271">
    <property type="entry name" value="Tet_transcr_reg_TetR-rel_C_sf"/>
</dbReference>
<dbReference type="PANTHER" id="PTHR47506">
    <property type="entry name" value="TRANSCRIPTIONAL REGULATORY PROTEIN"/>
    <property type="match status" value="1"/>
</dbReference>
<reference evidence="6 7" key="1">
    <citation type="submission" date="2019-08" db="EMBL/GenBank/DDBJ databases">
        <title>Professor.</title>
        <authorList>
            <person name="Park J.S."/>
        </authorList>
    </citation>
    <scope>NUCLEOTIDE SEQUENCE [LARGE SCALE GENOMIC DNA]</scope>
    <source>
        <strain evidence="6 7">176CP5-101</strain>
    </source>
</reference>
<gene>
    <name evidence="6" type="ORF">FVB32_08300</name>
</gene>
<dbReference type="Proteomes" id="UP000321456">
    <property type="component" value="Unassembled WGS sequence"/>
</dbReference>
<dbReference type="SUPFAM" id="SSF46689">
    <property type="entry name" value="Homeodomain-like"/>
    <property type="match status" value="1"/>
</dbReference>
<proteinExistence type="predicted"/>
<protein>
    <submittedName>
        <fullName evidence="6">TetR/AcrR family transcriptional regulator</fullName>
    </submittedName>
</protein>
<evidence type="ECO:0000313" key="7">
    <source>
        <dbReference type="Proteomes" id="UP000321456"/>
    </source>
</evidence>
<keyword evidence="3" id="KW-0804">Transcription</keyword>
<dbReference type="PANTHER" id="PTHR47506:SF1">
    <property type="entry name" value="HTH-TYPE TRANSCRIPTIONAL REGULATOR YJDC"/>
    <property type="match status" value="1"/>
</dbReference>
<evidence type="ECO:0000256" key="2">
    <source>
        <dbReference type="ARBA" id="ARBA00023125"/>
    </source>
</evidence>
<dbReference type="AlphaFoldDB" id="A0A5C8V988"/>
<name>A0A5C8V988_9FLAO</name>
<dbReference type="EMBL" id="VRUR01000001">
    <property type="protein sequence ID" value="TXN38281.1"/>
    <property type="molecule type" value="Genomic_DNA"/>
</dbReference>
<accession>A0A5C8V988</accession>
<evidence type="ECO:0000256" key="3">
    <source>
        <dbReference type="ARBA" id="ARBA00023163"/>
    </source>
</evidence>
<dbReference type="GO" id="GO:0003677">
    <property type="term" value="F:DNA binding"/>
    <property type="evidence" value="ECO:0007669"/>
    <property type="project" value="UniProtKB-UniRule"/>
</dbReference>
<dbReference type="InterPro" id="IPR001647">
    <property type="entry name" value="HTH_TetR"/>
</dbReference>
<keyword evidence="2 4" id="KW-0238">DNA-binding</keyword>